<dbReference type="Proteomes" id="UP000176689">
    <property type="component" value="Unassembled WGS sequence"/>
</dbReference>
<protein>
    <recommendedName>
        <fullName evidence="3">HicB-like antitoxin of toxin-antitoxin system domain-containing protein</fullName>
    </recommendedName>
</protein>
<organism evidence="1 2">
    <name type="scientific">Candidatus Kaiserbacteria bacterium RIFCSPHIGHO2_12_FULL_53_13</name>
    <dbReference type="NCBI Taxonomy" id="1798502"/>
    <lineage>
        <taxon>Bacteria</taxon>
        <taxon>Candidatus Kaiseribacteriota</taxon>
    </lineage>
</organism>
<gene>
    <name evidence="1" type="ORF">A3F27_03160</name>
</gene>
<evidence type="ECO:0008006" key="3">
    <source>
        <dbReference type="Google" id="ProtNLM"/>
    </source>
</evidence>
<dbReference type="EMBL" id="MFLP01000032">
    <property type="protein sequence ID" value="OGG69412.1"/>
    <property type="molecule type" value="Genomic_DNA"/>
</dbReference>
<evidence type="ECO:0000313" key="2">
    <source>
        <dbReference type="Proteomes" id="UP000176689"/>
    </source>
</evidence>
<dbReference type="AlphaFoldDB" id="A0A1F6E8B0"/>
<sequence length="96" mass="10545">MLTGYSTKLQVQFIKQGKQVVAYSPALDISTCGKTTAQARQRFQELARIFIKEIVNAGTAEDVLSELGWVKHAKQKNWVPPAVASSNVGIRMPVTV</sequence>
<comment type="caution">
    <text evidence="1">The sequence shown here is derived from an EMBL/GenBank/DDBJ whole genome shotgun (WGS) entry which is preliminary data.</text>
</comment>
<reference evidence="1 2" key="1">
    <citation type="journal article" date="2016" name="Nat. Commun.">
        <title>Thousands of microbial genomes shed light on interconnected biogeochemical processes in an aquifer system.</title>
        <authorList>
            <person name="Anantharaman K."/>
            <person name="Brown C.T."/>
            <person name="Hug L.A."/>
            <person name="Sharon I."/>
            <person name="Castelle C.J."/>
            <person name="Probst A.J."/>
            <person name="Thomas B.C."/>
            <person name="Singh A."/>
            <person name="Wilkins M.J."/>
            <person name="Karaoz U."/>
            <person name="Brodie E.L."/>
            <person name="Williams K.H."/>
            <person name="Hubbard S.S."/>
            <person name="Banfield J.F."/>
        </authorList>
    </citation>
    <scope>NUCLEOTIDE SEQUENCE [LARGE SCALE GENOMIC DNA]</scope>
</reference>
<evidence type="ECO:0000313" key="1">
    <source>
        <dbReference type="EMBL" id="OGG69412.1"/>
    </source>
</evidence>
<accession>A0A1F6E8B0</accession>
<name>A0A1F6E8B0_9BACT</name>
<proteinExistence type="predicted"/>